<feature type="transmembrane region" description="Helical" evidence="1">
    <location>
        <begin position="83"/>
        <end position="105"/>
    </location>
</feature>
<keyword evidence="1" id="KW-0812">Transmembrane</keyword>
<dbReference type="AlphaFoldDB" id="A0AAW3ME89"/>
<name>A0AAW3ME89_9BACL</name>
<evidence type="ECO:0000256" key="1">
    <source>
        <dbReference type="SAM" id="Phobius"/>
    </source>
</evidence>
<protein>
    <submittedName>
        <fullName evidence="2">Uncharacterized protein</fullName>
    </submittedName>
</protein>
<gene>
    <name evidence="2" type="ORF">RSA11_07550</name>
</gene>
<dbReference type="EMBL" id="LDQV01000018">
    <property type="protein sequence ID" value="KTR27124.1"/>
    <property type="molecule type" value="Genomic_DNA"/>
</dbReference>
<feature type="transmembrane region" description="Helical" evidence="1">
    <location>
        <begin position="187"/>
        <end position="209"/>
    </location>
</feature>
<organism evidence="2 3">
    <name type="scientific">Exiguobacterium indicum</name>
    <dbReference type="NCBI Taxonomy" id="296995"/>
    <lineage>
        <taxon>Bacteria</taxon>
        <taxon>Bacillati</taxon>
        <taxon>Bacillota</taxon>
        <taxon>Bacilli</taxon>
        <taxon>Bacillales</taxon>
        <taxon>Bacillales Family XII. Incertae Sedis</taxon>
        <taxon>Exiguobacterium</taxon>
    </lineage>
</organism>
<comment type="caution">
    <text evidence="2">The sequence shown here is derived from an EMBL/GenBank/DDBJ whole genome shotgun (WGS) entry which is preliminary data.</text>
</comment>
<keyword evidence="1" id="KW-0472">Membrane</keyword>
<reference evidence="2 3" key="1">
    <citation type="journal article" date="2016" name="Front. Microbiol.">
        <title>Genomic Resource of Rice Seed Associated Bacteria.</title>
        <authorList>
            <person name="Midha S."/>
            <person name="Bansal K."/>
            <person name="Sharma S."/>
            <person name="Kumar N."/>
            <person name="Patil P.P."/>
            <person name="Chaudhry V."/>
            <person name="Patil P.B."/>
        </authorList>
    </citation>
    <scope>NUCLEOTIDE SEQUENCE [LARGE SCALE GENOMIC DNA]</scope>
    <source>
        <strain evidence="2 3">RSA11</strain>
    </source>
</reference>
<feature type="transmembrane region" description="Helical" evidence="1">
    <location>
        <begin position="216"/>
        <end position="236"/>
    </location>
</feature>
<sequence>MRLNKLNHFVRDLYQDADVTDPEIIDVMEETRSHLEQSVRDLMIQGYSEEEATKLAMYRYGSKEHVDQLLTWVYRKERTFASWLLRIGISIAAATILFFIGTMIWSQHQSLTYADAFYGNERSIEAYERSLEDHLLLVSISGQDAASSRDFTIHKSIWLPELFISHGMYLIDEQHLTTTESFDVTKFGAVLALIGMTIYLVTSVIWSIIKLHHAGRLHLLSIVSVVFFNVLGYWFWALRK</sequence>
<evidence type="ECO:0000313" key="2">
    <source>
        <dbReference type="EMBL" id="KTR27124.1"/>
    </source>
</evidence>
<keyword evidence="1" id="KW-1133">Transmembrane helix</keyword>
<accession>A0AAW3ME89</accession>
<dbReference type="RefSeq" id="WP_058713545.1">
    <property type="nucleotide sequence ID" value="NZ_LDQV01000018.1"/>
</dbReference>
<proteinExistence type="predicted"/>
<dbReference type="Proteomes" id="UP000072605">
    <property type="component" value="Unassembled WGS sequence"/>
</dbReference>
<evidence type="ECO:0000313" key="3">
    <source>
        <dbReference type="Proteomes" id="UP000072605"/>
    </source>
</evidence>